<dbReference type="EMBL" id="ONZQ02000002">
    <property type="protein sequence ID" value="SPN98786.1"/>
    <property type="molecule type" value="Genomic_DNA"/>
</dbReference>
<dbReference type="InterPro" id="IPR036396">
    <property type="entry name" value="Cyt_P450_sf"/>
</dbReference>
<dbReference type="Proteomes" id="UP001187682">
    <property type="component" value="Unassembled WGS sequence"/>
</dbReference>
<evidence type="ECO:0000256" key="7">
    <source>
        <dbReference type="PIRSR" id="PIRSR602403-1"/>
    </source>
</evidence>
<evidence type="ECO:0000313" key="9">
    <source>
        <dbReference type="EMBL" id="SPN98786.1"/>
    </source>
</evidence>
<evidence type="ECO:0008006" key="11">
    <source>
        <dbReference type="Google" id="ProtNLM"/>
    </source>
</evidence>
<organism evidence="9 10">
    <name type="scientific">Cephalotrichum gorgonifer</name>
    <dbReference type="NCBI Taxonomy" id="2041049"/>
    <lineage>
        <taxon>Eukaryota</taxon>
        <taxon>Fungi</taxon>
        <taxon>Dikarya</taxon>
        <taxon>Ascomycota</taxon>
        <taxon>Pezizomycotina</taxon>
        <taxon>Sordariomycetes</taxon>
        <taxon>Hypocreomycetidae</taxon>
        <taxon>Microascales</taxon>
        <taxon>Microascaceae</taxon>
        <taxon>Cephalotrichum</taxon>
    </lineage>
</organism>
<name>A0AAE8SS11_9PEZI</name>
<evidence type="ECO:0000256" key="3">
    <source>
        <dbReference type="ARBA" id="ARBA00022617"/>
    </source>
</evidence>
<dbReference type="PANTHER" id="PTHR24304:SF2">
    <property type="entry name" value="24-HYDROXYCHOLESTEROL 7-ALPHA-HYDROXYLASE"/>
    <property type="match status" value="1"/>
</dbReference>
<dbReference type="GO" id="GO:0004497">
    <property type="term" value="F:monooxygenase activity"/>
    <property type="evidence" value="ECO:0007669"/>
    <property type="project" value="UniProtKB-KW"/>
</dbReference>
<dbReference type="GO" id="GO:0005506">
    <property type="term" value="F:iron ion binding"/>
    <property type="evidence" value="ECO:0007669"/>
    <property type="project" value="InterPro"/>
</dbReference>
<feature type="transmembrane region" description="Helical" evidence="8">
    <location>
        <begin position="12"/>
        <end position="32"/>
    </location>
</feature>
<dbReference type="Pfam" id="PF00067">
    <property type="entry name" value="p450"/>
    <property type="match status" value="1"/>
</dbReference>
<gene>
    <name evidence="9" type="ORF">DNG_01827</name>
</gene>
<dbReference type="InterPro" id="IPR050529">
    <property type="entry name" value="CYP450_sterol_14alpha_dmase"/>
</dbReference>
<dbReference type="PRINTS" id="PR00465">
    <property type="entry name" value="EP450IV"/>
</dbReference>
<comment type="similarity">
    <text evidence="2">Belongs to the cytochrome P450 family.</text>
</comment>
<comment type="cofactor">
    <cofactor evidence="1 7">
        <name>heme</name>
        <dbReference type="ChEBI" id="CHEBI:30413"/>
    </cofactor>
</comment>
<keyword evidence="6" id="KW-0503">Monooxygenase</keyword>
<dbReference type="GO" id="GO:0020037">
    <property type="term" value="F:heme binding"/>
    <property type="evidence" value="ECO:0007669"/>
    <property type="project" value="InterPro"/>
</dbReference>
<keyword evidence="10" id="KW-1185">Reference proteome</keyword>
<dbReference type="SUPFAM" id="SSF48264">
    <property type="entry name" value="Cytochrome P450"/>
    <property type="match status" value="1"/>
</dbReference>
<evidence type="ECO:0000256" key="5">
    <source>
        <dbReference type="ARBA" id="ARBA00023004"/>
    </source>
</evidence>
<feature type="binding site" description="axial binding residue" evidence="7">
    <location>
        <position position="438"/>
    </location>
    <ligand>
        <name>heme</name>
        <dbReference type="ChEBI" id="CHEBI:30413"/>
    </ligand>
    <ligandPart>
        <name>Fe</name>
        <dbReference type="ChEBI" id="CHEBI:18248"/>
    </ligandPart>
</feature>
<evidence type="ECO:0000256" key="6">
    <source>
        <dbReference type="ARBA" id="ARBA00023033"/>
    </source>
</evidence>
<reference evidence="9" key="1">
    <citation type="submission" date="2018-03" db="EMBL/GenBank/DDBJ databases">
        <authorList>
            <person name="Guldener U."/>
        </authorList>
    </citation>
    <scope>NUCLEOTIDE SEQUENCE</scope>
</reference>
<evidence type="ECO:0000256" key="4">
    <source>
        <dbReference type="ARBA" id="ARBA00022723"/>
    </source>
</evidence>
<keyword evidence="6" id="KW-0560">Oxidoreductase</keyword>
<keyword evidence="4 7" id="KW-0479">Metal-binding</keyword>
<dbReference type="AlphaFoldDB" id="A0AAE8SS11"/>
<keyword evidence="8" id="KW-1133">Transmembrane helix</keyword>
<dbReference type="InterPro" id="IPR001128">
    <property type="entry name" value="Cyt_P450"/>
</dbReference>
<evidence type="ECO:0000313" key="10">
    <source>
        <dbReference type="Proteomes" id="UP001187682"/>
    </source>
</evidence>
<evidence type="ECO:0000256" key="1">
    <source>
        <dbReference type="ARBA" id="ARBA00001971"/>
    </source>
</evidence>
<keyword evidence="8" id="KW-0812">Transmembrane</keyword>
<protein>
    <recommendedName>
        <fullName evidence="11">P450 domain-containing protein</fullName>
    </recommendedName>
</protein>
<dbReference type="GO" id="GO:0016705">
    <property type="term" value="F:oxidoreductase activity, acting on paired donors, with incorporation or reduction of molecular oxygen"/>
    <property type="evidence" value="ECO:0007669"/>
    <property type="project" value="InterPro"/>
</dbReference>
<keyword evidence="3 7" id="KW-0349">Heme</keyword>
<keyword evidence="8" id="KW-0472">Membrane</keyword>
<sequence length="499" mass="56167">MNLLRLADPTTWPTSIWVLLLTAVGYLAYSLLDRPAFPRKAPPVFEANPVVGARRFFSRRNVFLEDITSKSKSGQASFYYGKFQVVALSGEHGRRAFFESRDLDFNAGYSTLFNAAPKVSNDERERFGEIIKKALVKFMRTETLVSLTPSLVSDCRAAVDHFASLPTRTMNPFDDFYRLVYKLTMRTVGCKEIASDPELLGKTLRIFEGIDGANAATKLLFPWLPTPSHLRRMYAGTKMFLIFKRIIDERKRKGVREDDALQFLIDQEWSLTEIVSVIIAALFAGQVNSGMNAAWLICFLAESPTWLATMREEVDGVVARHRAGPGQAPADVLASLSFEDWEREFPVIDAGLKETIRFTITGCGFRQNTSGKEVEIGRTGEVIPNDAFAVYLFDDVHMNPQVYKDPFKWDPSRYAPETAEDKKTSHGYIGWGSGRHPCLGMRFAKLEMAMMVAHFVASFDFSLVDDSGKPARISPASIDRTKHQAPGPSHPLFIRYEPR</sequence>
<proteinExistence type="inferred from homology"/>
<keyword evidence="5 7" id="KW-0408">Iron</keyword>
<dbReference type="PANTHER" id="PTHR24304">
    <property type="entry name" value="CYTOCHROME P450 FAMILY 7"/>
    <property type="match status" value="1"/>
</dbReference>
<evidence type="ECO:0000256" key="2">
    <source>
        <dbReference type="ARBA" id="ARBA00010617"/>
    </source>
</evidence>
<accession>A0AAE8SS11</accession>
<evidence type="ECO:0000256" key="8">
    <source>
        <dbReference type="SAM" id="Phobius"/>
    </source>
</evidence>
<dbReference type="Gene3D" id="1.10.630.10">
    <property type="entry name" value="Cytochrome P450"/>
    <property type="match status" value="1"/>
</dbReference>
<dbReference type="InterPro" id="IPR002403">
    <property type="entry name" value="Cyt_P450_E_grp-IV"/>
</dbReference>
<comment type="caution">
    <text evidence="9">The sequence shown here is derived from an EMBL/GenBank/DDBJ whole genome shotgun (WGS) entry which is preliminary data.</text>
</comment>